<dbReference type="EMBL" id="JASPKZ010007790">
    <property type="protein sequence ID" value="KAJ9582593.1"/>
    <property type="molecule type" value="Genomic_DNA"/>
</dbReference>
<proteinExistence type="predicted"/>
<evidence type="ECO:0000313" key="2">
    <source>
        <dbReference type="EMBL" id="KAJ9582593.1"/>
    </source>
</evidence>
<keyword evidence="3" id="KW-1185">Reference proteome</keyword>
<accession>A0AAD7ZMI2</accession>
<feature type="region of interest" description="Disordered" evidence="1">
    <location>
        <begin position="50"/>
        <end position="69"/>
    </location>
</feature>
<feature type="non-terminal residue" evidence="2">
    <location>
        <position position="1"/>
    </location>
</feature>
<dbReference type="AlphaFoldDB" id="A0AAD7ZMI2"/>
<protein>
    <submittedName>
        <fullName evidence="2">Uncharacterized protein</fullName>
    </submittedName>
</protein>
<organism evidence="2 3">
    <name type="scientific">Diploptera punctata</name>
    <name type="common">Pacific beetle cockroach</name>
    <dbReference type="NCBI Taxonomy" id="6984"/>
    <lineage>
        <taxon>Eukaryota</taxon>
        <taxon>Metazoa</taxon>
        <taxon>Ecdysozoa</taxon>
        <taxon>Arthropoda</taxon>
        <taxon>Hexapoda</taxon>
        <taxon>Insecta</taxon>
        <taxon>Pterygota</taxon>
        <taxon>Neoptera</taxon>
        <taxon>Polyneoptera</taxon>
        <taxon>Dictyoptera</taxon>
        <taxon>Blattodea</taxon>
        <taxon>Blaberoidea</taxon>
        <taxon>Blaberidae</taxon>
        <taxon>Diplopterinae</taxon>
        <taxon>Diploptera</taxon>
    </lineage>
</organism>
<gene>
    <name evidence="2" type="ORF">L9F63_023052</name>
</gene>
<name>A0AAD7ZMI2_DIPPU</name>
<evidence type="ECO:0000256" key="1">
    <source>
        <dbReference type="SAM" id="MobiDB-lite"/>
    </source>
</evidence>
<evidence type="ECO:0000313" key="3">
    <source>
        <dbReference type="Proteomes" id="UP001233999"/>
    </source>
</evidence>
<feature type="non-terminal residue" evidence="2">
    <location>
        <position position="69"/>
    </location>
</feature>
<comment type="caution">
    <text evidence="2">The sequence shown here is derived from an EMBL/GenBank/DDBJ whole genome shotgun (WGS) entry which is preliminary data.</text>
</comment>
<reference evidence="2" key="2">
    <citation type="submission" date="2023-05" db="EMBL/GenBank/DDBJ databases">
        <authorList>
            <person name="Fouks B."/>
        </authorList>
    </citation>
    <scope>NUCLEOTIDE SEQUENCE</scope>
    <source>
        <strain evidence="2">Stay&amp;Tobe</strain>
        <tissue evidence="2">Testes</tissue>
    </source>
</reference>
<reference evidence="2" key="1">
    <citation type="journal article" date="2023" name="IScience">
        <title>Live-bearing cockroach genome reveals convergent evolutionary mechanisms linked to viviparity in insects and beyond.</title>
        <authorList>
            <person name="Fouks B."/>
            <person name="Harrison M.C."/>
            <person name="Mikhailova A.A."/>
            <person name="Marchal E."/>
            <person name="English S."/>
            <person name="Carruthers M."/>
            <person name="Jennings E.C."/>
            <person name="Chiamaka E.L."/>
            <person name="Frigard R.A."/>
            <person name="Pippel M."/>
            <person name="Attardo G.M."/>
            <person name="Benoit J.B."/>
            <person name="Bornberg-Bauer E."/>
            <person name="Tobe S.S."/>
        </authorList>
    </citation>
    <scope>NUCLEOTIDE SEQUENCE</scope>
    <source>
        <strain evidence="2">Stay&amp;Tobe</strain>
    </source>
</reference>
<sequence length="69" mass="7636">SLTLLFIHTSTSSYLSLFQHLLHESENELKEDKSTVESLGILLNELKTNQSNTCETNSASPTSSLHSTK</sequence>
<dbReference type="Proteomes" id="UP001233999">
    <property type="component" value="Unassembled WGS sequence"/>
</dbReference>